<dbReference type="OrthoDB" id="9785673at2"/>
<evidence type="ECO:0000313" key="5">
    <source>
        <dbReference type="EMBL" id="SHG47754.1"/>
    </source>
</evidence>
<protein>
    <submittedName>
        <fullName evidence="5">RNA methyltransferase, TrmH family</fullName>
    </submittedName>
</protein>
<dbReference type="GO" id="GO:0003723">
    <property type="term" value="F:RNA binding"/>
    <property type="evidence" value="ECO:0007669"/>
    <property type="project" value="InterPro"/>
</dbReference>
<dbReference type="PANTHER" id="PTHR43191:SF2">
    <property type="entry name" value="RRNA METHYLTRANSFERASE 3, MITOCHONDRIAL"/>
    <property type="match status" value="1"/>
</dbReference>
<evidence type="ECO:0000259" key="4">
    <source>
        <dbReference type="SMART" id="SM00967"/>
    </source>
</evidence>
<evidence type="ECO:0000313" key="6">
    <source>
        <dbReference type="Proteomes" id="UP000242329"/>
    </source>
</evidence>
<dbReference type="STRING" id="1123382.SAMN02745221_00288"/>
<dbReference type="InterPro" id="IPR051259">
    <property type="entry name" value="rRNA_Methyltransferase"/>
</dbReference>
<keyword evidence="2 5" id="KW-0489">Methyltransferase</keyword>
<keyword evidence="6" id="KW-1185">Reference proteome</keyword>
<dbReference type="SUPFAM" id="SSF55315">
    <property type="entry name" value="L30e-like"/>
    <property type="match status" value="1"/>
</dbReference>
<comment type="similarity">
    <text evidence="1">Belongs to the class IV-like SAM-binding methyltransferase superfamily. RNA methyltransferase TrmH family.</text>
</comment>
<dbReference type="CDD" id="cd18095">
    <property type="entry name" value="SpoU-like_rRNA-MTase"/>
    <property type="match status" value="1"/>
</dbReference>
<name>A0A1M5K4U8_9FIRM</name>
<dbReference type="GO" id="GO:0005737">
    <property type="term" value="C:cytoplasm"/>
    <property type="evidence" value="ECO:0007669"/>
    <property type="project" value="UniProtKB-ARBA"/>
</dbReference>
<accession>A0A1M5K4U8</accession>
<organism evidence="5 6">
    <name type="scientific">Thermosyntropha lipolytica DSM 11003</name>
    <dbReference type="NCBI Taxonomy" id="1123382"/>
    <lineage>
        <taxon>Bacteria</taxon>
        <taxon>Bacillati</taxon>
        <taxon>Bacillota</taxon>
        <taxon>Clostridia</taxon>
        <taxon>Eubacteriales</taxon>
        <taxon>Syntrophomonadaceae</taxon>
        <taxon>Thermosyntropha</taxon>
    </lineage>
</organism>
<dbReference type="GO" id="GO:0008173">
    <property type="term" value="F:RNA methyltransferase activity"/>
    <property type="evidence" value="ECO:0007669"/>
    <property type="project" value="InterPro"/>
</dbReference>
<dbReference type="Pfam" id="PF22435">
    <property type="entry name" value="MRM3-like_sub_bind"/>
    <property type="match status" value="1"/>
</dbReference>
<dbReference type="InterPro" id="IPR029026">
    <property type="entry name" value="tRNA_m1G_MTases_N"/>
</dbReference>
<dbReference type="SUPFAM" id="SSF75217">
    <property type="entry name" value="alpha/beta knot"/>
    <property type="match status" value="1"/>
</dbReference>
<feature type="domain" description="RNA 2-O ribose methyltransferase substrate binding" evidence="4">
    <location>
        <begin position="31"/>
        <end position="104"/>
    </location>
</feature>
<dbReference type="GO" id="GO:0006396">
    <property type="term" value="P:RNA processing"/>
    <property type="evidence" value="ECO:0007669"/>
    <property type="project" value="InterPro"/>
</dbReference>
<evidence type="ECO:0000256" key="3">
    <source>
        <dbReference type="ARBA" id="ARBA00022679"/>
    </source>
</evidence>
<dbReference type="EMBL" id="FQWY01000004">
    <property type="protein sequence ID" value="SHG47754.1"/>
    <property type="molecule type" value="Genomic_DNA"/>
</dbReference>
<dbReference type="InterPro" id="IPR013123">
    <property type="entry name" value="SpoU_subst-bd"/>
</dbReference>
<dbReference type="Pfam" id="PF00588">
    <property type="entry name" value="SpoU_methylase"/>
    <property type="match status" value="1"/>
</dbReference>
<dbReference type="InterPro" id="IPR053888">
    <property type="entry name" value="MRM3-like_sub_bind"/>
</dbReference>
<evidence type="ECO:0000256" key="1">
    <source>
        <dbReference type="ARBA" id="ARBA00007228"/>
    </source>
</evidence>
<dbReference type="SMART" id="SM00967">
    <property type="entry name" value="SpoU_sub_bind"/>
    <property type="match status" value="1"/>
</dbReference>
<dbReference type="GO" id="GO:0032259">
    <property type="term" value="P:methylation"/>
    <property type="evidence" value="ECO:0007669"/>
    <property type="project" value="UniProtKB-KW"/>
</dbReference>
<gene>
    <name evidence="5" type="ORF">SAMN02745221_00288</name>
</gene>
<dbReference type="Gene3D" id="3.40.1280.10">
    <property type="match status" value="1"/>
</dbReference>
<dbReference type="RefSeq" id="WP_073089208.1">
    <property type="nucleotide sequence ID" value="NZ_FQWY01000004.1"/>
</dbReference>
<sequence>MKVITSRENPRIKQAAGLKNKKNRSREGLFLIEGRKMIAEALDFSPPILQSIFIVDKLAPEYEAWAEKYPHLEWYVINEKLMQHICDTETPQGIAATAVLPAFTVEDLMAEDRLLILLDGVADPGNVGTIIRTAWAFEAGGVLLTKGSADPFSPKVVRSSMGGILHLPVVCGVEEEDLYKLKARGYIFMGTDARGDISYTDVDYKGRKVIVIGSEAHGISLTVKNLCRAFFTIPINPKADSLNAAIACAIILSRAAAARNA</sequence>
<dbReference type="InterPro" id="IPR001537">
    <property type="entry name" value="SpoU_MeTrfase"/>
</dbReference>
<dbReference type="InterPro" id="IPR029028">
    <property type="entry name" value="Alpha/beta_knot_MTases"/>
</dbReference>
<dbReference type="Proteomes" id="UP000242329">
    <property type="component" value="Unassembled WGS sequence"/>
</dbReference>
<dbReference type="InterPro" id="IPR029064">
    <property type="entry name" value="Ribosomal_eL30-like_sf"/>
</dbReference>
<reference evidence="6" key="1">
    <citation type="submission" date="2016-11" db="EMBL/GenBank/DDBJ databases">
        <authorList>
            <person name="Varghese N."/>
            <person name="Submissions S."/>
        </authorList>
    </citation>
    <scope>NUCLEOTIDE SEQUENCE [LARGE SCALE GENOMIC DNA]</scope>
    <source>
        <strain evidence="6">DSM 11003</strain>
    </source>
</reference>
<proteinExistence type="inferred from homology"/>
<keyword evidence="3 5" id="KW-0808">Transferase</keyword>
<evidence type="ECO:0000256" key="2">
    <source>
        <dbReference type="ARBA" id="ARBA00022603"/>
    </source>
</evidence>
<dbReference type="PANTHER" id="PTHR43191">
    <property type="entry name" value="RRNA METHYLTRANSFERASE 3"/>
    <property type="match status" value="1"/>
</dbReference>
<dbReference type="AlphaFoldDB" id="A0A1M5K4U8"/>
<dbReference type="Gene3D" id="3.30.1330.30">
    <property type="match status" value="1"/>
</dbReference>